<dbReference type="RefSeq" id="WP_379886141.1">
    <property type="nucleotide sequence ID" value="NZ_JBHSDI010000010.1"/>
</dbReference>
<comment type="pathway">
    <text evidence="1 9">Cell wall biogenesis; peptidoglycan biosynthesis.</text>
</comment>
<dbReference type="InterPro" id="IPR038063">
    <property type="entry name" value="Transpep_catalytic_dom"/>
</dbReference>
<dbReference type="InterPro" id="IPR050979">
    <property type="entry name" value="LD-transpeptidase"/>
</dbReference>
<evidence type="ECO:0000313" key="12">
    <source>
        <dbReference type="Proteomes" id="UP001595798"/>
    </source>
</evidence>
<evidence type="ECO:0000256" key="3">
    <source>
        <dbReference type="ARBA" id="ARBA00022676"/>
    </source>
</evidence>
<feature type="active site" description="Nucleophile" evidence="9">
    <location>
        <position position="144"/>
    </location>
</feature>
<keyword evidence="5" id="KW-0378">Hydrolase</keyword>
<name>A0ABV8QGN8_9GAMM</name>
<proteinExistence type="inferred from homology"/>
<evidence type="ECO:0000256" key="4">
    <source>
        <dbReference type="ARBA" id="ARBA00022679"/>
    </source>
</evidence>
<keyword evidence="4" id="KW-0808">Transferase</keyword>
<evidence type="ECO:0000256" key="1">
    <source>
        <dbReference type="ARBA" id="ARBA00004752"/>
    </source>
</evidence>
<dbReference type="Gene3D" id="2.40.440.10">
    <property type="entry name" value="L,D-transpeptidase catalytic domain-like"/>
    <property type="match status" value="1"/>
</dbReference>
<dbReference type="PROSITE" id="PS52029">
    <property type="entry name" value="LD_TPASE"/>
    <property type="match status" value="1"/>
</dbReference>
<comment type="caution">
    <text evidence="11">The sequence shown here is derived from an EMBL/GenBank/DDBJ whole genome shotgun (WGS) entry which is preliminary data.</text>
</comment>
<dbReference type="EMBL" id="JBHSDI010000010">
    <property type="protein sequence ID" value="MFC4258613.1"/>
    <property type="molecule type" value="Genomic_DNA"/>
</dbReference>
<dbReference type="InterPro" id="IPR005490">
    <property type="entry name" value="LD_TPept_cat_dom"/>
</dbReference>
<dbReference type="PANTHER" id="PTHR30582:SF24">
    <property type="entry name" value="L,D-TRANSPEPTIDASE ERFK_SRFK-RELATED"/>
    <property type="match status" value="1"/>
</dbReference>
<dbReference type="SUPFAM" id="SSF141523">
    <property type="entry name" value="L,D-transpeptidase catalytic domain-like"/>
    <property type="match status" value="1"/>
</dbReference>
<dbReference type="PANTHER" id="PTHR30582">
    <property type="entry name" value="L,D-TRANSPEPTIDASE"/>
    <property type="match status" value="1"/>
</dbReference>
<protein>
    <submittedName>
        <fullName evidence="11">L,D-transpeptidase family protein</fullName>
    </submittedName>
</protein>
<gene>
    <name evidence="11" type="ORF">ACFOZ5_06125</name>
</gene>
<sequence length="170" mass="19265">MSDQPDSHDPRPRVVIDLEHQTLDWFGADGDHQRWPVSTALNGPGENDGSGCTPRGRHYVRALIGQGQPEGTVFVARRPTGETWTPELSRQQPQRDWILSRIVWLCGLEKGVNRGGQVDTFRRFIYIHGTPDTEPMGEPLSHGCIRMRNRDVITLFDRMEPGVPVMIQSR</sequence>
<dbReference type="Pfam" id="PF03734">
    <property type="entry name" value="YkuD"/>
    <property type="match status" value="1"/>
</dbReference>
<evidence type="ECO:0000256" key="5">
    <source>
        <dbReference type="ARBA" id="ARBA00022801"/>
    </source>
</evidence>
<comment type="similarity">
    <text evidence="2">Belongs to the YkuD family.</text>
</comment>
<organism evidence="11 12">
    <name type="scientific">Marinobacter lacisalsi</name>
    <dbReference type="NCBI Taxonomy" id="475979"/>
    <lineage>
        <taxon>Bacteria</taxon>
        <taxon>Pseudomonadati</taxon>
        <taxon>Pseudomonadota</taxon>
        <taxon>Gammaproteobacteria</taxon>
        <taxon>Pseudomonadales</taxon>
        <taxon>Marinobacteraceae</taxon>
        <taxon>Marinobacter</taxon>
    </lineage>
</organism>
<feature type="active site" description="Proton donor/acceptor" evidence="9">
    <location>
        <position position="128"/>
    </location>
</feature>
<keyword evidence="3" id="KW-0328">Glycosyltransferase</keyword>
<dbReference type="Proteomes" id="UP001595798">
    <property type="component" value="Unassembled WGS sequence"/>
</dbReference>
<accession>A0ABV8QGN8</accession>
<evidence type="ECO:0000256" key="8">
    <source>
        <dbReference type="ARBA" id="ARBA00023316"/>
    </source>
</evidence>
<evidence type="ECO:0000256" key="7">
    <source>
        <dbReference type="ARBA" id="ARBA00022984"/>
    </source>
</evidence>
<feature type="domain" description="L,D-TPase catalytic" evidence="10">
    <location>
        <begin position="12"/>
        <end position="168"/>
    </location>
</feature>
<evidence type="ECO:0000313" key="11">
    <source>
        <dbReference type="EMBL" id="MFC4258613.1"/>
    </source>
</evidence>
<evidence type="ECO:0000259" key="10">
    <source>
        <dbReference type="PROSITE" id="PS52029"/>
    </source>
</evidence>
<keyword evidence="12" id="KW-1185">Reference proteome</keyword>
<evidence type="ECO:0000256" key="9">
    <source>
        <dbReference type="PROSITE-ProRule" id="PRU01373"/>
    </source>
</evidence>
<keyword evidence="6 9" id="KW-0133">Cell shape</keyword>
<keyword evidence="7 9" id="KW-0573">Peptidoglycan synthesis</keyword>
<dbReference type="CDD" id="cd16913">
    <property type="entry name" value="YkuD_like"/>
    <property type="match status" value="1"/>
</dbReference>
<evidence type="ECO:0000256" key="6">
    <source>
        <dbReference type="ARBA" id="ARBA00022960"/>
    </source>
</evidence>
<evidence type="ECO:0000256" key="2">
    <source>
        <dbReference type="ARBA" id="ARBA00005992"/>
    </source>
</evidence>
<keyword evidence="8 9" id="KW-0961">Cell wall biogenesis/degradation</keyword>
<reference evidence="12" key="1">
    <citation type="journal article" date="2019" name="Int. J. Syst. Evol. Microbiol.">
        <title>The Global Catalogue of Microorganisms (GCM) 10K type strain sequencing project: providing services to taxonomists for standard genome sequencing and annotation.</title>
        <authorList>
            <consortium name="The Broad Institute Genomics Platform"/>
            <consortium name="The Broad Institute Genome Sequencing Center for Infectious Disease"/>
            <person name="Wu L."/>
            <person name="Ma J."/>
        </authorList>
    </citation>
    <scope>NUCLEOTIDE SEQUENCE [LARGE SCALE GENOMIC DNA]</scope>
    <source>
        <strain evidence="12">CECT 7297</strain>
    </source>
</reference>